<evidence type="ECO:0000313" key="3">
    <source>
        <dbReference type="Proteomes" id="UP001529510"/>
    </source>
</evidence>
<sequence>MGRRGHGGEGDGGDVLRDDERLSVERDEVLPGPDVHCIHSPRGTLAAGTVSPNLNKDAISHCQEETQKRQKGTRREKTERAARCNHSSPIFLGAEKGGIISVVTRKR</sequence>
<dbReference type="EMBL" id="JAMKFB020000009">
    <property type="protein sequence ID" value="KAL0184394.1"/>
    <property type="molecule type" value="Genomic_DNA"/>
</dbReference>
<dbReference type="AlphaFoldDB" id="A0ABD0QE44"/>
<proteinExistence type="predicted"/>
<protein>
    <submittedName>
        <fullName evidence="2">Uncharacterized protein</fullName>
    </submittedName>
</protein>
<feature type="non-terminal residue" evidence="2">
    <location>
        <position position="107"/>
    </location>
</feature>
<feature type="region of interest" description="Disordered" evidence="1">
    <location>
        <begin position="63"/>
        <end position="83"/>
    </location>
</feature>
<organism evidence="2 3">
    <name type="scientific">Cirrhinus mrigala</name>
    <name type="common">Mrigala</name>
    <dbReference type="NCBI Taxonomy" id="683832"/>
    <lineage>
        <taxon>Eukaryota</taxon>
        <taxon>Metazoa</taxon>
        <taxon>Chordata</taxon>
        <taxon>Craniata</taxon>
        <taxon>Vertebrata</taxon>
        <taxon>Euteleostomi</taxon>
        <taxon>Actinopterygii</taxon>
        <taxon>Neopterygii</taxon>
        <taxon>Teleostei</taxon>
        <taxon>Ostariophysi</taxon>
        <taxon>Cypriniformes</taxon>
        <taxon>Cyprinidae</taxon>
        <taxon>Labeoninae</taxon>
        <taxon>Labeonini</taxon>
        <taxon>Cirrhinus</taxon>
    </lineage>
</organism>
<evidence type="ECO:0000256" key="1">
    <source>
        <dbReference type="SAM" id="MobiDB-lite"/>
    </source>
</evidence>
<dbReference type="Proteomes" id="UP001529510">
    <property type="component" value="Unassembled WGS sequence"/>
</dbReference>
<keyword evidence="3" id="KW-1185">Reference proteome</keyword>
<gene>
    <name evidence="2" type="ORF">M9458_020090</name>
</gene>
<feature type="compositionally biased region" description="Basic and acidic residues" evidence="1">
    <location>
        <begin position="63"/>
        <end position="82"/>
    </location>
</feature>
<name>A0ABD0QE44_CIRMR</name>
<feature type="region of interest" description="Disordered" evidence="1">
    <location>
        <begin position="1"/>
        <end position="21"/>
    </location>
</feature>
<reference evidence="2 3" key="1">
    <citation type="submission" date="2024-05" db="EMBL/GenBank/DDBJ databases">
        <title>Genome sequencing and assembly of Indian major carp, Cirrhinus mrigala (Hamilton, 1822).</title>
        <authorList>
            <person name="Mohindra V."/>
            <person name="Chowdhury L.M."/>
            <person name="Lal K."/>
            <person name="Jena J.K."/>
        </authorList>
    </citation>
    <scope>NUCLEOTIDE SEQUENCE [LARGE SCALE GENOMIC DNA]</scope>
    <source>
        <strain evidence="2">CM1030</strain>
        <tissue evidence="2">Blood</tissue>
    </source>
</reference>
<accession>A0ABD0QE44</accession>
<evidence type="ECO:0000313" key="2">
    <source>
        <dbReference type="EMBL" id="KAL0184394.1"/>
    </source>
</evidence>
<comment type="caution">
    <text evidence="2">The sequence shown here is derived from an EMBL/GenBank/DDBJ whole genome shotgun (WGS) entry which is preliminary data.</text>
</comment>